<keyword evidence="6 7" id="KW-0460">Magnesium</keyword>
<comment type="similarity">
    <text evidence="3 8">Belongs to the inositol monophosphatase superfamily.</text>
</comment>
<feature type="binding site" evidence="7">
    <location>
        <position position="74"/>
    </location>
    <ligand>
        <name>Mg(2+)</name>
        <dbReference type="ChEBI" id="CHEBI:18420"/>
        <label>1</label>
        <note>catalytic</note>
    </ligand>
</feature>
<keyword evidence="10" id="KW-1185">Reference proteome</keyword>
<comment type="catalytic activity">
    <reaction evidence="1 8">
        <text>a myo-inositol phosphate + H2O = myo-inositol + phosphate</text>
        <dbReference type="Rhea" id="RHEA:24056"/>
        <dbReference type="ChEBI" id="CHEBI:15377"/>
        <dbReference type="ChEBI" id="CHEBI:17268"/>
        <dbReference type="ChEBI" id="CHEBI:43474"/>
        <dbReference type="ChEBI" id="CHEBI:84139"/>
        <dbReference type="EC" id="3.1.3.25"/>
    </reaction>
</comment>
<dbReference type="AlphaFoldDB" id="A0A1H9UTF4"/>
<protein>
    <recommendedName>
        <fullName evidence="8">Inositol-1-monophosphatase</fullName>
        <ecNumber evidence="8">3.1.3.25</ecNumber>
    </recommendedName>
</protein>
<feature type="binding site" evidence="7">
    <location>
        <position position="95"/>
    </location>
    <ligand>
        <name>Mg(2+)</name>
        <dbReference type="ChEBI" id="CHEBI:18420"/>
        <label>1</label>
        <note>catalytic</note>
    </ligand>
</feature>
<proteinExistence type="inferred from homology"/>
<evidence type="ECO:0000256" key="8">
    <source>
        <dbReference type="RuleBase" id="RU364068"/>
    </source>
</evidence>
<dbReference type="Gene3D" id="3.40.190.80">
    <property type="match status" value="1"/>
</dbReference>
<organism evidence="9 10">
    <name type="scientific">Gracilibacillus ureilyticus</name>
    <dbReference type="NCBI Taxonomy" id="531814"/>
    <lineage>
        <taxon>Bacteria</taxon>
        <taxon>Bacillati</taxon>
        <taxon>Bacillota</taxon>
        <taxon>Bacilli</taxon>
        <taxon>Bacillales</taxon>
        <taxon>Bacillaceae</taxon>
        <taxon>Gracilibacillus</taxon>
    </lineage>
</organism>
<accession>A0A1H9UTF4</accession>
<evidence type="ECO:0000313" key="10">
    <source>
        <dbReference type="Proteomes" id="UP000199687"/>
    </source>
</evidence>
<dbReference type="PROSITE" id="PS00630">
    <property type="entry name" value="IMP_2"/>
    <property type="match status" value="1"/>
</dbReference>
<dbReference type="InterPro" id="IPR033942">
    <property type="entry name" value="IMPase"/>
</dbReference>
<dbReference type="PRINTS" id="PR00377">
    <property type="entry name" value="IMPHPHTASES"/>
</dbReference>
<dbReference type="InterPro" id="IPR020583">
    <property type="entry name" value="Inositol_monoP_metal-BS"/>
</dbReference>
<feature type="binding site" evidence="7">
    <location>
        <position position="94"/>
    </location>
    <ligand>
        <name>Mg(2+)</name>
        <dbReference type="ChEBI" id="CHEBI:18420"/>
        <label>1</label>
        <note>catalytic</note>
    </ligand>
</feature>
<evidence type="ECO:0000313" key="9">
    <source>
        <dbReference type="EMBL" id="SES12619.1"/>
    </source>
</evidence>
<dbReference type="EMBL" id="FOGL01000019">
    <property type="protein sequence ID" value="SES12619.1"/>
    <property type="molecule type" value="Genomic_DNA"/>
</dbReference>
<dbReference type="OrthoDB" id="9772456at2"/>
<dbReference type="GO" id="GO:0006020">
    <property type="term" value="P:inositol metabolic process"/>
    <property type="evidence" value="ECO:0007669"/>
    <property type="project" value="TreeGrafter"/>
</dbReference>
<dbReference type="GO" id="GO:0008934">
    <property type="term" value="F:inositol monophosphate 1-phosphatase activity"/>
    <property type="evidence" value="ECO:0007669"/>
    <property type="project" value="InterPro"/>
</dbReference>
<evidence type="ECO:0000256" key="2">
    <source>
        <dbReference type="ARBA" id="ARBA00001946"/>
    </source>
</evidence>
<dbReference type="Pfam" id="PF00459">
    <property type="entry name" value="Inositol_P"/>
    <property type="match status" value="1"/>
</dbReference>
<reference evidence="9 10" key="1">
    <citation type="submission" date="2016-10" db="EMBL/GenBank/DDBJ databases">
        <authorList>
            <person name="de Groot N.N."/>
        </authorList>
    </citation>
    <scope>NUCLEOTIDE SEQUENCE [LARGE SCALE GENOMIC DNA]</scope>
    <source>
        <strain evidence="9 10">CGMCC 1.7727</strain>
    </source>
</reference>
<dbReference type="RefSeq" id="WP_089743061.1">
    <property type="nucleotide sequence ID" value="NZ_FOGL01000019.1"/>
</dbReference>
<dbReference type="Gene3D" id="3.30.540.10">
    <property type="entry name" value="Fructose-1,6-Bisphosphatase, subunit A, domain 1"/>
    <property type="match status" value="1"/>
</dbReference>
<sequence length="265" mass="29706">MLLFNNKLDLDLDTIEVAKIIKIAGNIVRNSLFVNAYQFKINQADLVTEMDSKVEKFLIEQLQQLAPAYRFVTEETNPNEAIREEEMTWIIDPIDGTMNFVHGFERISISVALCKGERPIAAWIYDIHQEKLYTAMQGKGAYCNNEVISVSETPKLEHGLIAFGFSAQQWVEKEEVLQLMQRFAGSSRGIRITGSSCLDLADVATGRLDGFWHFGLQPWDIAAGILLITEAGGTCTALDNENAICSDSIVTSNSHIHQQLRHTLK</sequence>
<name>A0A1H9UTF4_9BACI</name>
<evidence type="ECO:0000256" key="7">
    <source>
        <dbReference type="PIRSR" id="PIRSR600760-2"/>
    </source>
</evidence>
<feature type="binding site" evidence="7">
    <location>
        <position position="92"/>
    </location>
    <ligand>
        <name>Mg(2+)</name>
        <dbReference type="ChEBI" id="CHEBI:18420"/>
        <label>1</label>
        <note>catalytic</note>
    </ligand>
</feature>
<comment type="cofactor">
    <cofactor evidence="2 7 8">
        <name>Mg(2+)</name>
        <dbReference type="ChEBI" id="CHEBI:18420"/>
    </cofactor>
</comment>
<dbReference type="STRING" id="531814.SAMN04487944_11939"/>
<feature type="binding site" evidence="7">
    <location>
        <position position="220"/>
    </location>
    <ligand>
        <name>Mg(2+)</name>
        <dbReference type="ChEBI" id="CHEBI:18420"/>
        <label>2</label>
    </ligand>
</feature>
<dbReference type="EC" id="3.1.3.25" evidence="8"/>
<dbReference type="InterPro" id="IPR000760">
    <property type="entry name" value="Inositol_monophosphatase-like"/>
</dbReference>
<dbReference type="GO" id="GO:0007165">
    <property type="term" value="P:signal transduction"/>
    <property type="evidence" value="ECO:0007669"/>
    <property type="project" value="TreeGrafter"/>
</dbReference>
<keyword evidence="5 8" id="KW-0378">Hydrolase</keyword>
<evidence type="ECO:0000256" key="3">
    <source>
        <dbReference type="ARBA" id="ARBA00009759"/>
    </source>
</evidence>
<evidence type="ECO:0000256" key="4">
    <source>
        <dbReference type="ARBA" id="ARBA00022723"/>
    </source>
</evidence>
<evidence type="ECO:0000256" key="1">
    <source>
        <dbReference type="ARBA" id="ARBA00001033"/>
    </source>
</evidence>
<evidence type="ECO:0000256" key="5">
    <source>
        <dbReference type="ARBA" id="ARBA00022801"/>
    </source>
</evidence>
<dbReference type="PANTHER" id="PTHR20854">
    <property type="entry name" value="INOSITOL MONOPHOSPHATASE"/>
    <property type="match status" value="1"/>
</dbReference>
<dbReference type="PANTHER" id="PTHR20854:SF4">
    <property type="entry name" value="INOSITOL-1-MONOPHOSPHATASE-RELATED"/>
    <property type="match status" value="1"/>
</dbReference>
<dbReference type="Proteomes" id="UP000199687">
    <property type="component" value="Unassembled WGS sequence"/>
</dbReference>
<dbReference type="CDD" id="cd01639">
    <property type="entry name" value="IMPase"/>
    <property type="match status" value="1"/>
</dbReference>
<dbReference type="GO" id="GO:0046872">
    <property type="term" value="F:metal ion binding"/>
    <property type="evidence" value="ECO:0007669"/>
    <property type="project" value="UniProtKB-KW"/>
</dbReference>
<gene>
    <name evidence="9" type="ORF">SAMN04487944_11939</name>
</gene>
<dbReference type="SUPFAM" id="SSF56655">
    <property type="entry name" value="Carbohydrate phosphatase"/>
    <property type="match status" value="1"/>
</dbReference>
<dbReference type="InterPro" id="IPR020550">
    <property type="entry name" value="Inositol_monophosphatase_CS"/>
</dbReference>
<evidence type="ECO:0000256" key="6">
    <source>
        <dbReference type="ARBA" id="ARBA00022842"/>
    </source>
</evidence>
<keyword evidence="4 7" id="KW-0479">Metal-binding</keyword>
<dbReference type="GO" id="GO:0046854">
    <property type="term" value="P:phosphatidylinositol phosphate biosynthetic process"/>
    <property type="evidence" value="ECO:0007669"/>
    <property type="project" value="InterPro"/>
</dbReference>
<dbReference type="PROSITE" id="PS00629">
    <property type="entry name" value="IMP_1"/>
    <property type="match status" value="1"/>
</dbReference>